<comment type="similarity">
    <text evidence="1">Belongs to the glycosyl hydrolase 2 family.</text>
</comment>
<protein>
    <recommendedName>
        <fullName evidence="5">Glycosyl hydrolases family 2 sugar binding domain-containing protein</fullName>
    </recommendedName>
</protein>
<evidence type="ECO:0000313" key="4">
    <source>
        <dbReference type="EMBL" id="KKL52185.1"/>
    </source>
</evidence>
<feature type="non-terminal residue" evidence="4">
    <location>
        <position position="417"/>
    </location>
</feature>
<dbReference type="InterPro" id="IPR051913">
    <property type="entry name" value="GH2_Domain-Containing"/>
</dbReference>
<organism evidence="4">
    <name type="scientific">marine sediment metagenome</name>
    <dbReference type="NCBI Taxonomy" id="412755"/>
    <lineage>
        <taxon>unclassified sequences</taxon>
        <taxon>metagenomes</taxon>
        <taxon>ecological metagenomes</taxon>
    </lineage>
</organism>
<dbReference type="Pfam" id="PF00703">
    <property type="entry name" value="Glyco_hydro_2"/>
    <property type="match status" value="1"/>
</dbReference>
<feature type="domain" description="Glycoside hydrolase family 2 immunoglobulin-like beta-sandwich" evidence="2">
    <location>
        <begin position="199"/>
        <end position="317"/>
    </location>
</feature>
<name>A0A0F9F4L3_9ZZZZ</name>
<dbReference type="Gene3D" id="2.60.120.260">
    <property type="entry name" value="Galactose-binding domain-like"/>
    <property type="match status" value="1"/>
</dbReference>
<accession>A0A0F9F4L3</accession>
<evidence type="ECO:0000259" key="2">
    <source>
        <dbReference type="Pfam" id="PF00703"/>
    </source>
</evidence>
<dbReference type="GO" id="GO:0005975">
    <property type="term" value="P:carbohydrate metabolic process"/>
    <property type="evidence" value="ECO:0007669"/>
    <property type="project" value="InterPro"/>
</dbReference>
<reference evidence="4" key="1">
    <citation type="journal article" date="2015" name="Nature">
        <title>Complex archaea that bridge the gap between prokaryotes and eukaryotes.</title>
        <authorList>
            <person name="Spang A."/>
            <person name="Saw J.H."/>
            <person name="Jorgensen S.L."/>
            <person name="Zaremba-Niedzwiedzka K."/>
            <person name="Martijn J."/>
            <person name="Lind A.E."/>
            <person name="van Eijk R."/>
            <person name="Schleper C."/>
            <person name="Guy L."/>
            <person name="Ettema T.J."/>
        </authorList>
    </citation>
    <scope>NUCLEOTIDE SEQUENCE</scope>
</reference>
<sequence length="417" mass="46953">MKHITTMLIVALAMNAIPRAMAALLKEVDLASDTAWTLRIDGGEHRPIKVPGGGWNSDFQSPRIPTMEGVKDHVVYQRVVDVPRVMDGQITKILFGAVNYGAEVYIDGKLVTSFARPYVPMEADISKVVTPGKEHQLKVKAYHRRHYHEPDGKGRSAVVPIGFDFPAGSKHWAGGVHKGNTKFAYGITTSIRLAVYPPIHIQDVFIKPSVSKDSLSGVVWIHNSTDKEVRIDVAGKLSSWNRTPWEYPTIPAIRCTIDPGSTKKVLFGPVKWRLDKKSYWWPNIPFDEDYEATLHYLDLGLIAGGKIVHRHRQRFGFVEYSEGEYYYMVNGVRVNCFSDSNSYGQVGEYDCWSTTPCFLPPTGKFKGCPETWKRYQRIGFNMMRLSTSVPTPYMMETADEAGYMLRPEGGSWGNHTA</sequence>
<dbReference type="EMBL" id="LAZR01031984">
    <property type="protein sequence ID" value="KKL52185.1"/>
    <property type="molecule type" value="Genomic_DNA"/>
</dbReference>
<dbReference type="InterPro" id="IPR006104">
    <property type="entry name" value="Glyco_hydro_2_N"/>
</dbReference>
<feature type="domain" description="Glycosyl hydrolases family 2 sugar binding" evidence="3">
    <location>
        <begin position="59"/>
        <end position="141"/>
    </location>
</feature>
<dbReference type="PANTHER" id="PTHR42732">
    <property type="entry name" value="BETA-GALACTOSIDASE"/>
    <property type="match status" value="1"/>
</dbReference>
<evidence type="ECO:0000256" key="1">
    <source>
        <dbReference type="ARBA" id="ARBA00007401"/>
    </source>
</evidence>
<evidence type="ECO:0000259" key="3">
    <source>
        <dbReference type="Pfam" id="PF02837"/>
    </source>
</evidence>
<evidence type="ECO:0008006" key="5">
    <source>
        <dbReference type="Google" id="ProtNLM"/>
    </source>
</evidence>
<dbReference type="Pfam" id="PF02837">
    <property type="entry name" value="Glyco_hydro_2_N"/>
    <property type="match status" value="1"/>
</dbReference>
<proteinExistence type="inferred from homology"/>
<dbReference type="SUPFAM" id="SSF49785">
    <property type="entry name" value="Galactose-binding domain-like"/>
    <property type="match status" value="1"/>
</dbReference>
<gene>
    <name evidence="4" type="ORF">LCGC14_2288010</name>
</gene>
<dbReference type="GO" id="GO:0004553">
    <property type="term" value="F:hydrolase activity, hydrolyzing O-glycosyl compounds"/>
    <property type="evidence" value="ECO:0007669"/>
    <property type="project" value="InterPro"/>
</dbReference>
<dbReference type="InterPro" id="IPR008979">
    <property type="entry name" value="Galactose-bd-like_sf"/>
</dbReference>
<dbReference type="InterPro" id="IPR006102">
    <property type="entry name" value="Ig-like_GH2"/>
</dbReference>
<comment type="caution">
    <text evidence="4">The sequence shown here is derived from an EMBL/GenBank/DDBJ whole genome shotgun (WGS) entry which is preliminary data.</text>
</comment>
<dbReference type="AlphaFoldDB" id="A0A0F9F4L3"/>